<protein>
    <recommendedName>
        <fullName evidence="2">Cyclic nucleotide-binding domain-containing protein</fullName>
    </recommendedName>
</protein>
<dbReference type="Proteomes" id="UP001432322">
    <property type="component" value="Unassembled WGS sequence"/>
</dbReference>
<organism evidence="3 4">
    <name type="scientific">Pristionchus fissidentatus</name>
    <dbReference type="NCBI Taxonomy" id="1538716"/>
    <lineage>
        <taxon>Eukaryota</taxon>
        <taxon>Metazoa</taxon>
        <taxon>Ecdysozoa</taxon>
        <taxon>Nematoda</taxon>
        <taxon>Chromadorea</taxon>
        <taxon>Rhabditida</taxon>
        <taxon>Rhabditina</taxon>
        <taxon>Diplogasteromorpha</taxon>
        <taxon>Diplogasteroidea</taxon>
        <taxon>Neodiplogasteridae</taxon>
        <taxon>Pristionchus</taxon>
    </lineage>
</organism>
<dbReference type="SMART" id="SM00100">
    <property type="entry name" value="cNMP"/>
    <property type="match status" value="1"/>
</dbReference>
<evidence type="ECO:0000313" key="4">
    <source>
        <dbReference type="Proteomes" id="UP001432322"/>
    </source>
</evidence>
<sequence>QPYVRFVDQQQQPPGRSGSYAQLQQQPVQQLQQPRQLQPQRSPFQPHCALHNPERGGAFRPSISPATDVLMRRLRRLPGFKNIPDSLLLGLLAGSAGLADKLQEGVTLFHQGERTGFWYLLLSGQIEVYLPSTTHGLEASVTLSVLSAGSLFGELEVPVHTCSARTRKPSEFIRISQSSFVNLYNKNADVLHSIVVVMQDMVSEEK</sequence>
<dbReference type="InterPro" id="IPR014710">
    <property type="entry name" value="RmlC-like_jellyroll"/>
</dbReference>
<feature type="non-terminal residue" evidence="3">
    <location>
        <position position="206"/>
    </location>
</feature>
<dbReference type="AlphaFoldDB" id="A0AAV5VDF1"/>
<feature type="non-terminal residue" evidence="3">
    <location>
        <position position="1"/>
    </location>
</feature>
<keyword evidence="4" id="KW-1185">Reference proteome</keyword>
<evidence type="ECO:0000313" key="3">
    <source>
        <dbReference type="EMBL" id="GMT17707.1"/>
    </source>
</evidence>
<dbReference type="CDD" id="cd00038">
    <property type="entry name" value="CAP_ED"/>
    <property type="match status" value="1"/>
</dbReference>
<reference evidence="3" key="1">
    <citation type="submission" date="2023-10" db="EMBL/GenBank/DDBJ databases">
        <title>Genome assembly of Pristionchus species.</title>
        <authorList>
            <person name="Yoshida K."/>
            <person name="Sommer R.J."/>
        </authorList>
    </citation>
    <scope>NUCLEOTIDE SEQUENCE</scope>
    <source>
        <strain evidence="3">RS5133</strain>
    </source>
</reference>
<dbReference type="InterPro" id="IPR018490">
    <property type="entry name" value="cNMP-bd_dom_sf"/>
</dbReference>
<comment type="caution">
    <text evidence="3">The sequence shown here is derived from an EMBL/GenBank/DDBJ whole genome shotgun (WGS) entry which is preliminary data.</text>
</comment>
<dbReference type="InterPro" id="IPR000595">
    <property type="entry name" value="cNMP-bd_dom"/>
</dbReference>
<dbReference type="Gene3D" id="2.60.120.10">
    <property type="entry name" value="Jelly Rolls"/>
    <property type="match status" value="1"/>
</dbReference>
<accession>A0AAV5VDF1</accession>
<evidence type="ECO:0000259" key="2">
    <source>
        <dbReference type="PROSITE" id="PS50042"/>
    </source>
</evidence>
<name>A0AAV5VDF1_9BILA</name>
<dbReference type="SUPFAM" id="SSF51206">
    <property type="entry name" value="cAMP-binding domain-like"/>
    <property type="match status" value="1"/>
</dbReference>
<feature type="domain" description="Cyclic nucleotide-binding" evidence="2">
    <location>
        <begin position="79"/>
        <end position="157"/>
    </location>
</feature>
<dbReference type="PROSITE" id="PS50042">
    <property type="entry name" value="CNMP_BINDING_3"/>
    <property type="match status" value="1"/>
</dbReference>
<gene>
    <name evidence="3" type="ORF">PFISCL1PPCAC_9004</name>
</gene>
<evidence type="ECO:0000256" key="1">
    <source>
        <dbReference type="SAM" id="MobiDB-lite"/>
    </source>
</evidence>
<dbReference type="Pfam" id="PF00027">
    <property type="entry name" value="cNMP_binding"/>
    <property type="match status" value="1"/>
</dbReference>
<dbReference type="EMBL" id="BTSY01000003">
    <property type="protein sequence ID" value="GMT17707.1"/>
    <property type="molecule type" value="Genomic_DNA"/>
</dbReference>
<feature type="region of interest" description="Disordered" evidence="1">
    <location>
        <begin position="1"/>
        <end position="59"/>
    </location>
</feature>
<feature type="compositionally biased region" description="Low complexity" evidence="1">
    <location>
        <begin position="22"/>
        <end position="46"/>
    </location>
</feature>
<proteinExistence type="predicted"/>